<reference evidence="1" key="1">
    <citation type="submission" date="2021-12" db="EMBL/GenBank/DDBJ databases">
        <title>Draft genome sequence of Corynebacterium ammoniagenes strain T-723.</title>
        <authorList>
            <person name="Matsuzawa M."/>
            <person name="Hiratani M."/>
            <person name="Abe I."/>
            <person name="Tsuji Y."/>
            <person name="Nakamura J."/>
        </authorList>
    </citation>
    <scope>NUCLEOTIDE SEQUENCE</scope>
    <source>
        <strain evidence="1">T-723</strain>
    </source>
</reference>
<dbReference type="SFLD" id="SFLDS00003">
    <property type="entry name" value="Haloacid_Dehalogenase"/>
    <property type="match status" value="1"/>
</dbReference>
<dbReference type="Proteomes" id="UP001054925">
    <property type="component" value="Unassembled WGS sequence"/>
</dbReference>
<dbReference type="PANTHER" id="PTHR43481:SF4">
    <property type="entry name" value="GLYCEROL-1-PHOSPHATE PHOSPHOHYDROLASE 1-RELATED"/>
    <property type="match status" value="1"/>
</dbReference>
<dbReference type="SFLD" id="SFLDG01129">
    <property type="entry name" value="C1.5:_HAD__Beta-PGM__Phosphata"/>
    <property type="match status" value="1"/>
</dbReference>
<dbReference type="GO" id="GO:0050308">
    <property type="term" value="F:sugar-phosphatase activity"/>
    <property type="evidence" value="ECO:0007669"/>
    <property type="project" value="TreeGrafter"/>
</dbReference>
<protein>
    <submittedName>
        <fullName evidence="1">Uncharacterized protein</fullName>
    </submittedName>
</protein>
<proteinExistence type="predicted"/>
<name>A0AAV5G6L4_CORAM</name>
<sequence>MVQVKELINSSNGILFDFNGTLSNDEEVLEQAYDVALVQLGLNGLNAGEYASLLGHSDPDIARVLLDARGEGNRIEEFLSVLAETYPAASISADCLKSDSVELLKWLLRNDKRVGIVTGTLRSMIVPVLANHGLLEILNCLVTIEDVKAGKPDPEGFALGAKLLGLETEEVLALEDSNAGFAAANSLGMRVVGIGNAIETSRLAAHYPTMVDLAAAVVDHEDSW</sequence>
<dbReference type="AlphaFoldDB" id="A0AAV5G6L4"/>
<evidence type="ECO:0000313" key="1">
    <source>
        <dbReference type="EMBL" id="GJN42941.1"/>
    </source>
</evidence>
<dbReference type="InterPro" id="IPR051806">
    <property type="entry name" value="HAD-like_SPP"/>
</dbReference>
<dbReference type="InterPro" id="IPR023214">
    <property type="entry name" value="HAD_sf"/>
</dbReference>
<gene>
    <name evidence="1" type="ORF">CAT723_14200</name>
</gene>
<dbReference type="InterPro" id="IPR023198">
    <property type="entry name" value="PGP-like_dom2"/>
</dbReference>
<evidence type="ECO:0000313" key="2">
    <source>
        <dbReference type="Proteomes" id="UP001054925"/>
    </source>
</evidence>
<dbReference type="Gene3D" id="3.40.50.1000">
    <property type="entry name" value="HAD superfamily/HAD-like"/>
    <property type="match status" value="1"/>
</dbReference>
<dbReference type="PANTHER" id="PTHR43481">
    <property type="entry name" value="FRUCTOSE-1-PHOSPHATE PHOSPHATASE"/>
    <property type="match status" value="1"/>
</dbReference>
<comment type="caution">
    <text evidence="1">The sequence shown here is derived from an EMBL/GenBank/DDBJ whole genome shotgun (WGS) entry which is preliminary data.</text>
</comment>
<dbReference type="SUPFAM" id="SSF56784">
    <property type="entry name" value="HAD-like"/>
    <property type="match status" value="1"/>
</dbReference>
<dbReference type="InterPro" id="IPR006439">
    <property type="entry name" value="HAD-SF_hydro_IA"/>
</dbReference>
<dbReference type="EMBL" id="BQKK01000002">
    <property type="protein sequence ID" value="GJN42941.1"/>
    <property type="molecule type" value="Genomic_DNA"/>
</dbReference>
<dbReference type="Gene3D" id="1.10.150.240">
    <property type="entry name" value="Putative phosphatase, domain 2"/>
    <property type="match status" value="1"/>
</dbReference>
<dbReference type="CDD" id="cd07505">
    <property type="entry name" value="HAD_BPGM-like"/>
    <property type="match status" value="1"/>
</dbReference>
<dbReference type="Pfam" id="PF13419">
    <property type="entry name" value="HAD_2"/>
    <property type="match status" value="1"/>
</dbReference>
<accession>A0AAV5G6L4</accession>
<dbReference type="InterPro" id="IPR041492">
    <property type="entry name" value="HAD_2"/>
</dbReference>
<dbReference type="NCBIfam" id="TIGR01509">
    <property type="entry name" value="HAD-SF-IA-v3"/>
    <property type="match status" value="1"/>
</dbReference>
<dbReference type="InterPro" id="IPR036412">
    <property type="entry name" value="HAD-like_sf"/>
</dbReference>
<organism evidence="1 2">
    <name type="scientific">Corynebacterium ammoniagenes</name>
    <name type="common">Brevibacterium ammoniagenes</name>
    <dbReference type="NCBI Taxonomy" id="1697"/>
    <lineage>
        <taxon>Bacteria</taxon>
        <taxon>Bacillati</taxon>
        <taxon>Actinomycetota</taxon>
        <taxon>Actinomycetes</taxon>
        <taxon>Mycobacteriales</taxon>
        <taxon>Corynebacteriaceae</taxon>
        <taxon>Corynebacterium</taxon>
    </lineage>
</organism>